<dbReference type="EC" id="2.7.7.48" evidence="1"/>
<dbReference type="GO" id="GO:0039694">
    <property type="term" value="P:viral RNA genome replication"/>
    <property type="evidence" value="ECO:0007669"/>
    <property type="project" value="InterPro"/>
</dbReference>
<evidence type="ECO:0000256" key="1">
    <source>
        <dbReference type="ARBA" id="ARBA00012494"/>
    </source>
</evidence>
<organism evidence="9">
    <name type="scientific">Rhizoctonia cerealis bunyavirus</name>
    <dbReference type="NCBI Taxonomy" id="3068840"/>
    <lineage>
        <taxon>Viruses</taxon>
        <taxon>Riboviria</taxon>
        <taxon>Orthornavirae</taxon>
        <taxon>Negarnaviricota</taxon>
        <taxon>Polyploviricotina</taxon>
        <taxon>Ellioviricetes</taxon>
        <taxon>Bunyavirales</taxon>
    </lineage>
</organism>
<feature type="domain" description="RdRp catalytic" evidence="8">
    <location>
        <begin position="2548"/>
        <end position="2757"/>
    </location>
</feature>
<evidence type="ECO:0000256" key="3">
    <source>
        <dbReference type="ARBA" id="ARBA00022679"/>
    </source>
</evidence>
<dbReference type="SUPFAM" id="SSF88723">
    <property type="entry name" value="PIN domain-like"/>
    <property type="match status" value="1"/>
</dbReference>
<feature type="compositionally biased region" description="Polar residues" evidence="7">
    <location>
        <begin position="1282"/>
        <end position="1305"/>
    </location>
</feature>
<accession>A0AA51GK87</accession>
<keyword evidence="3" id="KW-0808">Transferase</keyword>
<evidence type="ECO:0000256" key="7">
    <source>
        <dbReference type="SAM" id="MobiDB-lite"/>
    </source>
</evidence>
<feature type="compositionally biased region" description="Basic residues" evidence="7">
    <location>
        <begin position="13"/>
        <end position="28"/>
    </location>
</feature>
<reference evidence="9" key="2">
    <citation type="submission" date="2023-05" db="EMBL/GenBank/DDBJ databases">
        <authorList>
            <person name="Li W."/>
        </authorList>
    </citation>
    <scope>NUCLEOTIDE SEQUENCE</scope>
    <source>
        <strain evidence="9">RcBYV-0928-4</strain>
    </source>
</reference>
<feature type="compositionally biased region" description="Basic residues" evidence="7">
    <location>
        <begin position="37"/>
        <end position="53"/>
    </location>
</feature>
<feature type="compositionally biased region" description="Basic and acidic residues" evidence="7">
    <location>
        <begin position="919"/>
        <end position="928"/>
    </location>
</feature>
<feature type="region of interest" description="Disordered" evidence="7">
    <location>
        <begin position="919"/>
        <end position="952"/>
    </location>
</feature>
<dbReference type="InterPro" id="IPR029060">
    <property type="entry name" value="PIN-like_dom_sf"/>
</dbReference>
<dbReference type="InterPro" id="IPR007099">
    <property type="entry name" value="RNA-dir_pol_NSvirus"/>
</dbReference>
<sequence length="4127" mass="471444">MSSSSMTNQVRVCGRKRISAGHQTKKSSTRSQPGRSRSQRKAKKCKKTAKKTARTKVNCSQSSNKSVYSNCLKKEIEKRKLRESRYVFVKDRKASFEAAVRTHIPGKSLKPDARKFGKKWDSKRLYEERQNKRQEALDKQVERSREAKERDLKSRNADGSKVMYCLFMVLRQILDLSPDPNTWWGMNQLFFPGHLKNLREAVDHVFQTGYGERFVSQTKNCQIFFMVSSFNPEENHVSLNWFPGCTNMNFFDFYTCFWNTPFFASDDESSVPDDIFHHDNLGLKEDEITQVAAMIANLIWLESHKIAPKSDEPEFELMSKISSEDSFMIAKKMYYDVIGYFKFKPQFLQVNRAGLDFSVLEFSLVLTSYCRSQILSRPLSQLGFDAVSEQISNILMAMVLGMAKEGKKMSSIVLQPKLLVEAKSKKALFRSETEFLLPFFRVKEPFGHLGPATWKRFYLGRVQTAAIGFNVNKLASYMTPPSSWDLEKAKTFMPPPARRELYKNKSCYRPLPSIFESDESDSGENDSVTTSIEDQHNSEEPINPFTLLKENTESEAQVVSFEHLEVLFSRLKEGEAEDSKRNELSLDDWAAAAMDVVLPDSPSSLSTVKKDSTEVQPESFESPKANNENEEPSGLYDSDGRSSFGEMETGGGGYGSEEEIDWTANQGEDSEEEDIMGKMSKFQFTTEEDAVYIPKNLRDKDEELEEIGDTFVRRPSLLLENSEFDDHVSQEQKRIPEENAAKIDKFMVQPSGSEREEMILDPDTLEGSCGFDCAPVGFKSQRKWIKFFGEERFKKGWFSSSELAAFYDSFDTVFAVLNPDGSYQFPGFGSEDETKRTAVCYKFSGEMDQGHWFGSYLKEFQFNRKCDHGDKFKCPHDCQCQCKSTRCKNRRTKASYLAEEFYLTQESFDNELTKMTLREESVETDKPSVSDGADLENSNDRPDDETLGPHSDEETHKIVFVPQLAASISLIPLKIVEGGQMQLKPVQVSSAKDSKYKTVLMRFYERVKSLSINYNKNLVNQKCICKFCSSKATNASWTAPHSSFVLTLFCNDCFVTYFSVNEIFKLELLVHSTMSIGYYGTNVLRKKVLYSNFEGQTLNFDLEVPIWDSLSNVCILCCAVWLPYESQSNLCEHCDRLVKPFGSCKEKVLQSVFTGFGIDFGEKKLFIDTLDKAEVVEMRSRFENSSPKISPEGPECFLCKDICHFCFGFNSSEMKPKFLYACDKCSIVLITKLIMVDILSIDLVTNSSPDWFKLSHIERIWPPTKNIVYVNDHNEIVLSSITRDSPTAPGSYNEYHTTAGGNESAASEMDDEVSAPLSPLEESSKPEVFEEDWMNPTGSLINYLSPGQDIKGVLETVSEEQSEPHFDPKGDDQEVFVSYFSLENLMKAFPRGPVSSPPSIAIESQLKPKEPFKISDCMAKVLSPSEKQMASSNTVSQLYYLKSEPSKIMFFRFGKNADDKMNHVSETWFAGSEPLRLADLASSSKVSWNLYSEDSIRDDQSTLDSNKIDSDADSNTNEDDWLNFVNVASLDEQEIKTSSALILQFIEIETSKEHFRVLGKIEEAMFEVSRLIQHADAVTSATITNFYVAMFLTTHYGLVSSKRLLQDGKLKFSAQSMEVVENMMHTLTVAFAGTHHEANLTDLSIQLYEEGTDENRAEELDILSVMSGTDQQKELRMKLGANSPFSSVRKAIEKSSVNNQEDYNWVILDTNLLVWLHESSLLATLPFELICLKPVFNEIVRLTKNSNESDKQPLLKHFMDLLRVNRFMMHSSGNDSGIGDDLILEEAASLRQLHPLLLSGDRDMVDRASSSGISAQLLNRNSWLSFVKSLSSLPMVISLDWITCFGLKTVLVDKDGQIFSDSGRDIKFFNIEANSLNNLRKLPNLSRLNDIIFDKESYEDLFLGYRDSAYSAQILKENEVEEALNSYDESLINEAKKCDPIFKATRGDDIKRIVSDIDEASVFAAQLFKAKTAFEASCKLRNKSLPEFIDCYKFPQETRDSCWPSQLSRVEESHQSISEVFLNTVPGFSRISRKSDLPSWAQKFDANPIKVKRWLENSSRTLKNSGYIQMEGFKSKEKFKYQLSSDADEKLFDHFDTYLRKAEVVGDSPPMDQIREAMFYDNTQVLDCDVIQRYSWLLNHLIHDVVNISISTGRVYINDNNLINVSYMLGPGARNRTIMSKRGVRFCFITESKSSFKGFYPEFDLPLRNSKGELVPGKRMLISRYYYLGIEDLIWKSRLWTNFTLPRLKGENSVTVIGLYWSMFHASSNVKKLLSFFKYFNVVSLSTYSKLDGLIEKYLQILPKRESEIWLWRKVISTLKSVILEDKPITILGEASDLPDYLERNNLYTMPRPQTTSSTHDYQMMYRDIKSNIAMRESVSLRKLFSREYSDKKHINVACWQNSVRTYAKHFPYFSSEELSACLSKDFLPFFVTNSNGVDPDQWRKTKNAIIFNRVLKKFDESTPDSFKIDNTKLVPHFISFCLNRLEERGPFAFISIKPQKDAADREIVVQDFYTKAGHFALQAIFKHLSSKWEGELVSKSTYDKYSFISRMKFDEKTFFINDDMAKWSPQDLNEKFEFLINLLDHYAVLPPEMIGLLVRSFRLTKNVVLLFDERLRDPSLNWYRPEDLLGKYSDGVLSSAVKNRGFRNYKERMESNLNKESLFSPLVMSFGWPQGLKHFISSFAHGLATIYTERVITKVLGFGTLVQSGFHSDDKNTAVTLLKTDLKDLSNLQVILNLSDKSVRPFCLGQSKTKSSVSVFPTHLKFKNHQRARKVSELVSVYNVEGTILDSYFRQSSNLTAGFTFPTFVENHYSLVTRCCSIFNLSNRVIEPEVIYFEILKYLELFFGQTRANSASTLSYGARKKVPIYLLAEYGFAADNVWSVLENFDGAMSELRDYLVIRSMKSLSASGKAFKEKVERTVNLASQLDKKASRSLFATESVRLTKPVAGVFSKDKDESLNNLFRFKNEPLYVNWSSFKKSLFRGDPDSEKAQYSSLNDVVTKVQSNLPETAYVDETVAATESVYLEILSRLLDNYEPELKSEPDISGIMTRKSVKSEMSLSNDFTECQFLIEHGMKAMNSFRLRIKWNSLIDDIEKFVATHNVRTVEEFRSLNSIWDQIKKSSVDRNPVFLLYKGKTDFTDLKMKLVQKRFDQATRVFSEKDDSEPVVIKNWVKSRLTLKKTSEFRARNFDNIVTFNLNKMVFDSDLKLPCSISVTETKWVRELKNELFDKPGQLKCYSRIAKSLKSFITGEMEEFKKNEIVLVAAEYEGTPDSAFYYECVGNPNTYFLKTRTGIFANLECSEESLQIARKHFRSMPQMSDQLTHIMNTRLADKKFRMGYVRSIAVTINEKGFLSASVISSTGALSGRVTSFPLLLRSSGLPNDPFESKMRSVELGINSVLVHEFKSSSFVDESPDQMFESISSLDYERVAHKVNKALGTVQQSFNLRFCDFNENIIGTFNHSECGKNSGDIVYCMKDQKFNKFFSARMKALSSDIMSDFKKVYLEDNEEISDQLKIFKKRNLMSYCHKISHLPGGDYLNYIAYKSSKLSKKTMNWVTNLLNGRGFILMNKENKGFLGFSWELISALAKAKHIDISSVTEIRNNDLIEAILPSHAHQPLNFVSNLQHACRISSQLKKWLESNKEALQPEVKFASIVDDITAKGFRIQNDEIMKLTDPNSDYGLNYVKKIVEHLDQETSREFLEKQSEIESLRGGSRNKAIKELRHWCCSLLSSSPELQLDYQMIGRKFSDSEESKLAVVDLDSNIIIFRQLPGLQADVDLEIPLVEQLRPVKSGNVPLTFNYSNYAEFASTFDPADLVDLWKEKIDHFLEHDEVGFEMISKQLKSIVAVEKTFDADHLEDTSYHSYGFSKESARYIAKMVLESKSVFLPEYESYHKISVITKQEQFSSYFALNPIEFDETFAQSSSSNISVLSKAVKRLDETLIDEILKNSLIGQITACRLKNGEDAADVSSDLMETDFSKLITGLRAMNPGSAKKTVRITDTGFKSSSKVWVYEKSSLAELLVSFGTMKEKEDLIMLWSLLKRKPSKTDHEIALLNSASLAASLAPDLLTNNRLKTVFGNPLNWKRHIERIDAFWASERGTEEEKERGRLLNPDLKELISKLSL</sequence>
<feature type="region of interest" description="Disordered" evidence="7">
    <location>
        <begin position="600"/>
        <end position="659"/>
    </location>
</feature>
<protein>
    <recommendedName>
        <fullName evidence="2">RNA-directed RNA polymerase L</fullName>
        <ecNumber evidence="1">2.7.7.48</ecNumber>
    </recommendedName>
    <alternativeName>
        <fullName evidence="4">Large structural protein</fullName>
    </alternativeName>
    <alternativeName>
        <fullName evidence="6">Replicase</fullName>
    </alternativeName>
    <alternativeName>
        <fullName evidence="5">Transcriptase</fullName>
    </alternativeName>
</protein>
<feature type="region of interest" description="Disordered" evidence="7">
    <location>
        <begin position="514"/>
        <end position="541"/>
    </location>
</feature>
<name>A0AA51GK87_9VIRU</name>
<evidence type="ECO:0000256" key="6">
    <source>
        <dbReference type="ARBA" id="ARBA00031012"/>
    </source>
</evidence>
<feature type="region of interest" description="Disordered" evidence="7">
    <location>
        <begin position="1"/>
        <end position="53"/>
    </location>
</feature>
<evidence type="ECO:0000256" key="4">
    <source>
        <dbReference type="ARBA" id="ARBA00030285"/>
    </source>
</evidence>
<dbReference type="PROSITE" id="PS50525">
    <property type="entry name" value="RDRP_SSRNA_NEG_SEG"/>
    <property type="match status" value="1"/>
</dbReference>
<keyword evidence="9" id="KW-0696">RNA-directed RNA polymerase</keyword>
<evidence type="ECO:0000256" key="2">
    <source>
        <dbReference type="ARBA" id="ARBA00018602"/>
    </source>
</evidence>
<feature type="region of interest" description="Disordered" evidence="7">
    <location>
        <begin position="131"/>
        <end position="154"/>
    </location>
</feature>
<evidence type="ECO:0000259" key="8">
    <source>
        <dbReference type="PROSITE" id="PS50525"/>
    </source>
</evidence>
<dbReference type="EMBL" id="OQ999775">
    <property type="protein sequence ID" value="WMI40175.1"/>
    <property type="molecule type" value="Genomic_RNA"/>
</dbReference>
<evidence type="ECO:0000256" key="5">
    <source>
        <dbReference type="ARBA" id="ARBA00030436"/>
    </source>
</evidence>
<feature type="compositionally biased region" description="Polar residues" evidence="7">
    <location>
        <begin position="1"/>
        <end position="10"/>
    </location>
</feature>
<reference evidence="9" key="1">
    <citation type="journal article" date="2023" name="Microbiol. Spectr.">
        <title>Extreme Diversity of Mycoviruses Present in Single Strains of Rhizoctonia cerealis, the Pathogen of Wheat Sharp Eyespot.</title>
        <authorList>
            <person name="Li W."/>
            <person name="Sun H."/>
            <person name="Cao S."/>
            <person name="Zhang A."/>
            <person name="Zhang H."/>
            <person name="Shu Y."/>
            <person name="Chen H."/>
        </authorList>
    </citation>
    <scope>NUCLEOTIDE SEQUENCE</scope>
    <source>
        <strain evidence="9">RcBYV-0928-4</strain>
    </source>
</reference>
<evidence type="ECO:0000313" key="9">
    <source>
        <dbReference type="EMBL" id="WMI40175.1"/>
    </source>
</evidence>
<proteinExistence type="predicted"/>
<keyword evidence="9" id="KW-0548">Nucleotidyltransferase</keyword>
<dbReference type="GO" id="GO:0003968">
    <property type="term" value="F:RNA-directed RNA polymerase activity"/>
    <property type="evidence" value="ECO:0007669"/>
    <property type="project" value="UniProtKB-KW"/>
</dbReference>
<feature type="region of interest" description="Disordered" evidence="7">
    <location>
        <begin position="1282"/>
        <end position="1327"/>
    </location>
</feature>